<dbReference type="Gene3D" id="3.40.50.300">
    <property type="entry name" value="P-loop containing nucleotide triphosphate hydrolases"/>
    <property type="match status" value="1"/>
</dbReference>
<proteinExistence type="predicted"/>
<accession>A0A1Y6D3F6</accession>
<dbReference type="SUPFAM" id="SSF52540">
    <property type="entry name" value="P-loop containing nucleoside triphosphate hydrolases"/>
    <property type="match status" value="1"/>
</dbReference>
<dbReference type="PANTHER" id="PTHR42708">
    <property type="entry name" value="ATP/GTP-BINDING PROTEIN-RELATED"/>
    <property type="match status" value="1"/>
</dbReference>
<evidence type="ECO:0000313" key="2">
    <source>
        <dbReference type="Proteomes" id="UP000192923"/>
    </source>
</evidence>
<name>A0A1Y6D3F6_9GAMM</name>
<dbReference type="PANTHER" id="PTHR42708:SF1">
    <property type="entry name" value="GLIDING MOTILITY PROTEIN MGLA"/>
    <property type="match status" value="1"/>
</dbReference>
<reference evidence="1 2" key="1">
    <citation type="submission" date="2016-12" db="EMBL/GenBank/DDBJ databases">
        <authorList>
            <person name="Song W.-J."/>
            <person name="Kurnit D.M."/>
        </authorList>
    </citation>
    <scope>NUCLEOTIDE SEQUENCE [LARGE SCALE GENOMIC DNA]</scope>
    <source>
        <strain evidence="1 2">175</strain>
    </source>
</reference>
<keyword evidence="2" id="KW-1185">Reference proteome</keyword>
<dbReference type="Pfam" id="PF08477">
    <property type="entry name" value="Roc"/>
    <property type="match status" value="1"/>
</dbReference>
<dbReference type="AlphaFoldDB" id="A0A1Y6D3F6"/>
<dbReference type="OrthoDB" id="4319884at2"/>
<dbReference type="EMBL" id="FXAM01000001">
    <property type="protein sequence ID" value="SMF94505.1"/>
    <property type="molecule type" value="Genomic_DNA"/>
</dbReference>
<organism evidence="1 2">
    <name type="scientific">Methylomagnum ishizawai</name>
    <dbReference type="NCBI Taxonomy" id="1760988"/>
    <lineage>
        <taxon>Bacteria</taxon>
        <taxon>Pseudomonadati</taxon>
        <taxon>Pseudomonadota</taxon>
        <taxon>Gammaproteobacteria</taxon>
        <taxon>Methylococcales</taxon>
        <taxon>Methylococcaceae</taxon>
        <taxon>Methylomagnum</taxon>
    </lineage>
</organism>
<dbReference type="Proteomes" id="UP000192923">
    <property type="component" value="Unassembled WGS sequence"/>
</dbReference>
<sequence length="353" mass="38917">MPIAKRHCSMKESSYLPIGKNLLHTNLSMTRRHAMNNPHTPSRSLPIRIALCGLSNPDEATVLNNLFSHANRWQQPWQVVPDADMADLLLVTANSSEELAGWHSDTGGFTQDRLICYSQQRPQEARWHLRRPPQGQTPSPLEFTILLKEISQALALATPAPTGLQPAPRPRAQPFDWREKLKILIVGSVGSGKTTAISTLCGDKVISTEAAPSDQTQLHKQSTTVAMDFGTLALNEDTQLHVYGAPGQRRFDFMGEILIQKALGIIILVSNAASDSIKELNYYLDAHREFLANHHAVIGVTHNDVSPTPSLNEYTRALQARGASWPIFKVDARQHGDLMQLVTTLLGSTIAHG</sequence>
<keyword evidence="1" id="KW-0675">Receptor</keyword>
<dbReference type="CDD" id="cd00882">
    <property type="entry name" value="Ras_like_GTPase"/>
    <property type="match status" value="1"/>
</dbReference>
<protein>
    <submittedName>
        <fullName evidence="1">Signal recognition particle receptor subunit beta, a GTPase</fullName>
    </submittedName>
</protein>
<dbReference type="InterPro" id="IPR052705">
    <property type="entry name" value="Gliding_Motility_GTPase"/>
</dbReference>
<dbReference type="STRING" id="1760988.SAMN02949497_1823"/>
<evidence type="ECO:0000313" key="1">
    <source>
        <dbReference type="EMBL" id="SMF94505.1"/>
    </source>
</evidence>
<dbReference type="InterPro" id="IPR027417">
    <property type="entry name" value="P-loop_NTPase"/>
</dbReference>
<gene>
    <name evidence="1" type="ORF">SAMN02949497_1823</name>
</gene>